<name>A0A376P4B1_ECOLX</name>
<reference evidence="1 2" key="1">
    <citation type="submission" date="2018-06" db="EMBL/GenBank/DDBJ databases">
        <authorList>
            <consortium name="Pathogen Informatics"/>
            <person name="Doyle S."/>
        </authorList>
    </citation>
    <scope>NUCLEOTIDE SEQUENCE [LARGE SCALE GENOMIC DNA]</scope>
    <source>
        <strain evidence="1 2">NCTC11341</strain>
    </source>
</reference>
<dbReference type="Proteomes" id="UP000254428">
    <property type="component" value="Unassembled WGS sequence"/>
</dbReference>
<dbReference type="EMBL" id="UGBT01000002">
    <property type="protein sequence ID" value="STH73166.1"/>
    <property type="molecule type" value="Genomic_DNA"/>
</dbReference>
<dbReference type="AlphaFoldDB" id="A0A376P4B1"/>
<organism evidence="1 2">
    <name type="scientific">Escherichia coli</name>
    <dbReference type="NCBI Taxonomy" id="562"/>
    <lineage>
        <taxon>Bacteria</taxon>
        <taxon>Pseudomonadati</taxon>
        <taxon>Pseudomonadota</taxon>
        <taxon>Gammaproteobacteria</taxon>
        <taxon>Enterobacterales</taxon>
        <taxon>Enterobacteriaceae</taxon>
        <taxon>Escherichia</taxon>
    </lineage>
</organism>
<evidence type="ECO:0000313" key="2">
    <source>
        <dbReference type="Proteomes" id="UP000254428"/>
    </source>
</evidence>
<sequence>MVLMIKEIWLTETPRIAGPHLFHHAHCSGIVEVNARQDQHADLLQVR</sequence>
<gene>
    <name evidence="1" type="ORF">NCTC11341_04867</name>
</gene>
<protein>
    <submittedName>
        <fullName evidence="1">Uncharacterized protein</fullName>
    </submittedName>
</protein>
<evidence type="ECO:0000313" key="1">
    <source>
        <dbReference type="EMBL" id="STH73166.1"/>
    </source>
</evidence>
<accession>A0A376P4B1</accession>
<proteinExistence type="predicted"/>